<evidence type="ECO:0000256" key="3">
    <source>
        <dbReference type="ARBA" id="ARBA00023085"/>
    </source>
</evidence>
<name>A0A5J9UJA6_9POAL</name>
<evidence type="ECO:0000259" key="6">
    <source>
        <dbReference type="Pfam" id="PF01095"/>
    </source>
</evidence>
<keyword evidence="8" id="KW-1185">Reference proteome</keyword>
<feature type="active site" evidence="4">
    <location>
        <position position="221"/>
    </location>
</feature>
<evidence type="ECO:0000256" key="4">
    <source>
        <dbReference type="PROSITE-ProRule" id="PRU10040"/>
    </source>
</evidence>
<dbReference type="EC" id="3.1.1.11" evidence="5"/>
<dbReference type="SUPFAM" id="SSF51126">
    <property type="entry name" value="Pectin lyase-like"/>
    <property type="match status" value="1"/>
</dbReference>
<dbReference type="PROSITE" id="PS00503">
    <property type="entry name" value="PECTINESTERASE_2"/>
    <property type="match status" value="1"/>
</dbReference>
<organism evidence="7 8">
    <name type="scientific">Eragrostis curvula</name>
    <name type="common">weeping love grass</name>
    <dbReference type="NCBI Taxonomy" id="38414"/>
    <lineage>
        <taxon>Eukaryota</taxon>
        <taxon>Viridiplantae</taxon>
        <taxon>Streptophyta</taxon>
        <taxon>Embryophyta</taxon>
        <taxon>Tracheophyta</taxon>
        <taxon>Spermatophyta</taxon>
        <taxon>Magnoliopsida</taxon>
        <taxon>Liliopsida</taxon>
        <taxon>Poales</taxon>
        <taxon>Poaceae</taxon>
        <taxon>PACMAD clade</taxon>
        <taxon>Chloridoideae</taxon>
        <taxon>Eragrostideae</taxon>
        <taxon>Eragrostidinae</taxon>
        <taxon>Eragrostis</taxon>
    </lineage>
</organism>
<evidence type="ECO:0000256" key="2">
    <source>
        <dbReference type="ARBA" id="ARBA00022801"/>
    </source>
</evidence>
<keyword evidence="5" id="KW-0732">Signal</keyword>
<dbReference type="Gramene" id="TVU23863">
    <property type="protein sequence ID" value="TVU23863"/>
    <property type="gene ID" value="EJB05_26247"/>
</dbReference>
<dbReference type="UniPathway" id="UPA00545">
    <property type="reaction ID" value="UER00823"/>
</dbReference>
<reference evidence="7 8" key="1">
    <citation type="journal article" date="2019" name="Sci. Rep.">
        <title>A high-quality genome of Eragrostis curvula grass provides insights into Poaceae evolution and supports new strategies to enhance forage quality.</title>
        <authorList>
            <person name="Carballo J."/>
            <person name="Santos B.A.C.M."/>
            <person name="Zappacosta D."/>
            <person name="Garbus I."/>
            <person name="Selva J.P."/>
            <person name="Gallo C.A."/>
            <person name="Diaz A."/>
            <person name="Albertini E."/>
            <person name="Caccamo M."/>
            <person name="Echenique V."/>
        </authorList>
    </citation>
    <scope>NUCLEOTIDE SEQUENCE [LARGE SCALE GENOMIC DNA]</scope>
    <source>
        <strain evidence="8">cv. Victoria</strain>
        <tissue evidence="7">Leaf</tissue>
    </source>
</reference>
<evidence type="ECO:0000313" key="8">
    <source>
        <dbReference type="Proteomes" id="UP000324897"/>
    </source>
</evidence>
<comment type="pathway">
    <text evidence="1 5">Glycan metabolism; pectin degradation; 2-dehydro-3-deoxy-D-gluconate from pectin: step 1/5.</text>
</comment>
<dbReference type="AlphaFoldDB" id="A0A5J9UJA6"/>
<evidence type="ECO:0000256" key="1">
    <source>
        <dbReference type="ARBA" id="ARBA00005184"/>
    </source>
</evidence>
<comment type="caution">
    <text evidence="7">The sequence shown here is derived from an EMBL/GenBank/DDBJ whole genome shotgun (WGS) entry which is preliminary data.</text>
</comment>
<dbReference type="PANTHER" id="PTHR31707">
    <property type="entry name" value="PECTINESTERASE"/>
    <property type="match status" value="1"/>
</dbReference>
<dbReference type="InterPro" id="IPR000070">
    <property type="entry name" value="Pectinesterase_cat"/>
</dbReference>
<dbReference type="GO" id="GO:0042545">
    <property type="term" value="P:cell wall modification"/>
    <property type="evidence" value="ECO:0007669"/>
    <property type="project" value="UniProtKB-UniRule"/>
</dbReference>
<feature type="domain" description="Pectinesterase catalytic" evidence="6">
    <location>
        <begin position="73"/>
        <end position="370"/>
    </location>
</feature>
<feature type="non-terminal residue" evidence="7">
    <location>
        <position position="1"/>
    </location>
</feature>
<dbReference type="Gene3D" id="2.160.20.10">
    <property type="entry name" value="Single-stranded right-handed beta-helix, Pectin lyase-like"/>
    <property type="match status" value="1"/>
</dbReference>
<dbReference type="GO" id="GO:0030599">
    <property type="term" value="F:pectinesterase activity"/>
    <property type="evidence" value="ECO:0007669"/>
    <property type="project" value="UniProtKB-UniRule"/>
</dbReference>
<accession>A0A5J9UJA6</accession>
<dbReference type="OrthoDB" id="2019149at2759"/>
<gene>
    <name evidence="7" type="ORF">EJB05_26247</name>
</gene>
<evidence type="ECO:0000313" key="7">
    <source>
        <dbReference type="EMBL" id="TVU23863.1"/>
    </source>
</evidence>
<dbReference type="InterPro" id="IPR011050">
    <property type="entry name" value="Pectin_lyase_fold/virulence"/>
</dbReference>
<dbReference type="Pfam" id="PF01095">
    <property type="entry name" value="Pectinesterase"/>
    <property type="match status" value="1"/>
</dbReference>
<proteinExistence type="predicted"/>
<evidence type="ECO:0000256" key="5">
    <source>
        <dbReference type="RuleBase" id="RU000589"/>
    </source>
</evidence>
<sequence>MAARTKLTLSLFVSVFLLSTTALPTAPSSQPAAPSPQQQADLSGDLAAPAWLPARDTELLKSKIEDGIITIHAVVSADGTGNHTTIGAAIDAAPRRSSGRFVVHVKAGIYHEYLNVGEDVWNLILVGEGMDNTVVTGNKSVKGGCNTMSSATVTVQGVGFIAQDISFENTAGALMNQAVALLSSSDKSVLLRCGLRGYQDTLYAYSKVQFYRECHIYGTVDFIFGDAAALFQNCTIFARLPIKGQPNTITAQGRLDPTKNTGFSFQHCTVSADDELARANFTVKTFLGRPWTAYSRVVFMQSYLSQVVDPEGWIPWNESRFNLDTLYYGEFSNGGPGASLTQRVTWPGVHNNLTASEASNFTAKILISGDEWLSSTGVNYTSGL</sequence>
<dbReference type="Proteomes" id="UP000324897">
    <property type="component" value="Chromosome 2"/>
</dbReference>
<dbReference type="EMBL" id="RWGY01000013">
    <property type="protein sequence ID" value="TVU23863.1"/>
    <property type="molecule type" value="Genomic_DNA"/>
</dbReference>
<protein>
    <recommendedName>
        <fullName evidence="5">Pectinesterase</fullName>
        <ecNumber evidence="5">3.1.1.11</ecNumber>
    </recommendedName>
</protein>
<comment type="catalytic activity">
    <reaction evidence="5">
        <text>[(1-&gt;4)-alpha-D-galacturonosyl methyl ester](n) + n H2O = [(1-&gt;4)-alpha-D-galacturonosyl](n) + n methanol + n H(+)</text>
        <dbReference type="Rhea" id="RHEA:22380"/>
        <dbReference type="Rhea" id="RHEA-COMP:14570"/>
        <dbReference type="Rhea" id="RHEA-COMP:14573"/>
        <dbReference type="ChEBI" id="CHEBI:15377"/>
        <dbReference type="ChEBI" id="CHEBI:15378"/>
        <dbReference type="ChEBI" id="CHEBI:17790"/>
        <dbReference type="ChEBI" id="CHEBI:140522"/>
        <dbReference type="ChEBI" id="CHEBI:140523"/>
        <dbReference type="EC" id="3.1.1.11"/>
    </reaction>
</comment>
<dbReference type="FunFam" id="2.160.20.10:FF:000001">
    <property type="entry name" value="Pectinesterase"/>
    <property type="match status" value="1"/>
</dbReference>
<keyword evidence="2 5" id="KW-0378">Hydrolase</keyword>
<feature type="signal peptide" evidence="5">
    <location>
        <begin position="1"/>
        <end position="22"/>
    </location>
</feature>
<dbReference type="GO" id="GO:0045490">
    <property type="term" value="P:pectin catabolic process"/>
    <property type="evidence" value="ECO:0007669"/>
    <property type="project" value="UniProtKB-UniRule"/>
</dbReference>
<dbReference type="InterPro" id="IPR033131">
    <property type="entry name" value="Pectinesterase_Asp_AS"/>
</dbReference>
<dbReference type="InterPro" id="IPR012334">
    <property type="entry name" value="Pectin_lyas_fold"/>
</dbReference>
<feature type="chain" id="PRO_5023965723" description="Pectinesterase" evidence="5">
    <location>
        <begin position="23"/>
        <end position="384"/>
    </location>
</feature>
<keyword evidence="3 5" id="KW-0063">Aspartyl esterase</keyword>